<dbReference type="SUPFAM" id="SSF51679">
    <property type="entry name" value="Bacterial luciferase-like"/>
    <property type="match status" value="1"/>
</dbReference>
<dbReference type="InterPro" id="IPR050564">
    <property type="entry name" value="F420-G6PD/mer"/>
</dbReference>
<protein>
    <submittedName>
        <fullName evidence="5">LLM class flavin-dependent oxidoreductase</fullName>
    </submittedName>
</protein>
<dbReference type="Gene3D" id="3.20.20.30">
    <property type="entry name" value="Luciferase-like domain"/>
    <property type="match status" value="1"/>
</dbReference>
<evidence type="ECO:0000256" key="1">
    <source>
        <dbReference type="ARBA" id="ARBA00023002"/>
    </source>
</evidence>
<gene>
    <name evidence="5" type="ORF">HF577_26460</name>
</gene>
<feature type="domain" description="Luciferase-like" evidence="3">
    <location>
        <begin position="17"/>
        <end position="227"/>
    </location>
</feature>
<accession>A0ABX1RMY0</accession>
<evidence type="ECO:0000256" key="2">
    <source>
        <dbReference type="SAM" id="MobiDB-lite"/>
    </source>
</evidence>
<comment type="caution">
    <text evidence="5">The sequence shown here is derived from an EMBL/GenBank/DDBJ whole genome shotgun (WGS) entry which is preliminary data.</text>
</comment>
<sequence length="530" mass="56736">MADYGHDLLFGTFLTPAAEQADRVVGLARLTEQAGLDLVTVQDHPYQARFLDTWTLLSVIAASTTTLRVAPNVANLPLRPPAVLARSVASLDLLSGGRVELGLGAGAFRDAIAAMGGARLTPGESIGALAEGIEIIRAMWSVDGGAVRVDGTHHRVWGAHPGPAPAHDVGIWLGAYKERMLALTGRLADGWLPSSPYLAPDALPAANAAIDEAAVAAGRSPSDVRRLYNIGGDFTGSGTGFLQGPAPVWAEQLAELTLTHGMSAYIVMGDDPEVIQRFAAEVAPAVRELVGAERRRPAPSGPAVAAEQPGDTGAERPRTSVVAPPRTRVQSSGLGAVPTPDDGTRRSDVRVWDESARPTGPAPDPDRTYTAHEQAAGRHLIEVHDGLRAELRQVHDLLDQVTAGTMDPGTARSHINTMTMRQNNWTLGTYCESYCRIVTVHHTLEDRSLFPHLRRADRRLEPVIDRLAEEHQVIHGVLEGVDRALVSFVSGPDGVKELRAAVDLLTDTLLSHLSYEERELVEPLARLGFS</sequence>
<feature type="region of interest" description="Disordered" evidence="2">
    <location>
        <begin position="293"/>
        <end position="369"/>
    </location>
</feature>
<dbReference type="Proteomes" id="UP001296706">
    <property type="component" value="Unassembled WGS sequence"/>
</dbReference>
<dbReference type="PANTHER" id="PTHR43244">
    <property type="match status" value="1"/>
</dbReference>
<proteinExistence type="predicted"/>
<reference evidence="5 6" key="1">
    <citation type="submission" date="2020-04" db="EMBL/GenBank/DDBJ databases">
        <authorList>
            <person name="Klaysubun C."/>
            <person name="Duangmal K."/>
            <person name="Lipun K."/>
        </authorList>
    </citation>
    <scope>NUCLEOTIDE SEQUENCE [LARGE SCALE GENOMIC DNA]</scope>
    <source>
        <strain evidence="5 6">JCM 11839</strain>
    </source>
</reference>
<dbReference type="CDD" id="cd12108">
    <property type="entry name" value="Hr-like"/>
    <property type="match status" value="1"/>
</dbReference>
<evidence type="ECO:0000313" key="6">
    <source>
        <dbReference type="Proteomes" id="UP001296706"/>
    </source>
</evidence>
<evidence type="ECO:0000259" key="4">
    <source>
        <dbReference type="Pfam" id="PF01814"/>
    </source>
</evidence>
<evidence type="ECO:0000259" key="3">
    <source>
        <dbReference type="Pfam" id="PF00296"/>
    </source>
</evidence>
<keyword evidence="1" id="KW-0560">Oxidoreductase</keyword>
<dbReference type="RefSeq" id="WP_169398665.1">
    <property type="nucleotide sequence ID" value="NZ_BAAAJH010000010.1"/>
</dbReference>
<dbReference type="Pfam" id="PF01814">
    <property type="entry name" value="Hemerythrin"/>
    <property type="match status" value="1"/>
</dbReference>
<dbReference type="InterPro" id="IPR012312">
    <property type="entry name" value="Hemerythrin-like"/>
</dbReference>
<feature type="compositionally biased region" description="Basic and acidic residues" evidence="2">
    <location>
        <begin position="342"/>
        <end position="356"/>
    </location>
</feature>
<dbReference type="EMBL" id="JAAXKY010000108">
    <property type="protein sequence ID" value="NMH80618.1"/>
    <property type="molecule type" value="Genomic_DNA"/>
</dbReference>
<dbReference type="Gene3D" id="1.20.120.520">
    <property type="entry name" value="nmb1532 protein domain like"/>
    <property type="match status" value="1"/>
</dbReference>
<name>A0ABX1RMY0_9PSEU</name>
<keyword evidence="6" id="KW-1185">Reference proteome</keyword>
<dbReference type="InterPro" id="IPR036661">
    <property type="entry name" value="Luciferase-like_sf"/>
</dbReference>
<evidence type="ECO:0000313" key="5">
    <source>
        <dbReference type="EMBL" id="NMH80618.1"/>
    </source>
</evidence>
<dbReference type="CDD" id="cd01097">
    <property type="entry name" value="Tetrahydromethanopterin_reductase"/>
    <property type="match status" value="1"/>
</dbReference>
<organism evidence="5 6">
    <name type="scientific">Pseudonocardia xinjiangensis</name>
    <dbReference type="NCBI Taxonomy" id="75289"/>
    <lineage>
        <taxon>Bacteria</taxon>
        <taxon>Bacillati</taxon>
        <taxon>Actinomycetota</taxon>
        <taxon>Actinomycetes</taxon>
        <taxon>Pseudonocardiales</taxon>
        <taxon>Pseudonocardiaceae</taxon>
        <taxon>Pseudonocardia</taxon>
    </lineage>
</organism>
<feature type="domain" description="Hemerythrin-like" evidence="4">
    <location>
        <begin position="379"/>
        <end position="521"/>
    </location>
</feature>
<dbReference type="Pfam" id="PF00296">
    <property type="entry name" value="Bac_luciferase"/>
    <property type="match status" value="1"/>
</dbReference>
<dbReference type="PANTHER" id="PTHR43244:SF1">
    <property type="entry name" value="5,10-METHYLENETETRAHYDROMETHANOPTERIN REDUCTASE"/>
    <property type="match status" value="1"/>
</dbReference>
<dbReference type="InterPro" id="IPR011251">
    <property type="entry name" value="Luciferase-like_dom"/>
</dbReference>